<keyword evidence="3" id="KW-1185">Reference proteome</keyword>
<name>A0A0S4JL17_BODSA</name>
<evidence type="ECO:0000259" key="1">
    <source>
        <dbReference type="PROSITE" id="PS51154"/>
    </source>
</evidence>
<dbReference type="Gene3D" id="3.40.220.10">
    <property type="entry name" value="Leucine Aminopeptidase, subunit E, domain 1"/>
    <property type="match status" value="1"/>
</dbReference>
<proteinExistence type="predicted"/>
<sequence length="129" mass="14001">MHVSIFFSPLRIPAINFLASCRCLDRAIRSNQCFAKTHPTVQCCLNDFKRSVVSTPARAGRYVTLLDIPSLDTALTLLGLITADFKMRNKISLFQGDITRLEVDAIVNAAHTSLLGGSGGIDKALGCSF</sequence>
<gene>
    <name evidence="2" type="ORF">BSAL_23965</name>
</gene>
<dbReference type="AlphaFoldDB" id="A0A0S4JL17"/>
<dbReference type="PROSITE" id="PS51154">
    <property type="entry name" value="MACRO"/>
    <property type="match status" value="1"/>
</dbReference>
<organism evidence="2 3">
    <name type="scientific">Bodo saltans</name>
    <name type="common">Flagellated protozoan</name>
    <dbReference type="NCBI Taxonomy" id="75058"/>
    <lineage>
        <taxon>Eukaryota</taxon>
        <taxon>Discoba</taxon>
        <taxon>Euglenozoa</taxon>
        <taxon>Kinetoplastea</taxon>
        <taxon>Metakinetoplastina</taxon>
        <taxon>Eubodonida</taxon>
        <taxon>Bodonidae</taxon>
        <taxon>Bodo</taxon>
    </lineage>
</organism>
<accession>A0A0S4JL17</accession>
<dbReference type="EMBL" id="CYKH01001776">
    <property type="protein sequence ID" value="CUG89897.1"/>
    <property type="molecule type" value="Genomic_DNA"/>
</dbReference>
<feature type="domain" description="Macro" evidence="1">
    <location>
        <begin position="78"/>
        <end position="129"/>
    </location>
</feature>
<dbReference type="InterPro" id="IPR043472">
    <property type="entry name" value="Macro_dom-like"/>
</dbReference>
<feature type="non-terminal residue" evidence="2">
    <location>
        <position position="129"/>
    </location>
</feature>
<dbReference type="VEuPathDB" id="TriTrypDB:BSAL_23965"/>
<evidence type="ECO:0000313" key="2">
    <source>
        <dbReference type="EMBL" id="CUG89897.1"/>
    </source>
</evidence>
<protein>
    <recommendedName>
        <fullName evidence="1">Macro domain-containing protein</fullName>
    </recommendedName>
</protein>
<reference evidence="3" key="1">
    <citation type="submission" date="2015-09" db="EMBL/GenBank/DDBJ databases">
        <authorList>
            <consortium name="Pathogen Informatics"/>
        </authorList>
    </citation>
    <scope>NUCLEOTIDE SEQUENCE [LARGE SCALE GENOMIC DNA]</scope>
    <source>
        <strain evidence="3">Lake Konstanz</strain>
    </source>
</reference>
<evidence type="ECO:0000313" key="3">
    <source>
        <dbReference type="Proteomes" id="UP000051952"/>
    </source>
</evidence>
<dbReference type="Proteomes" id="UP000051952">
    <property type="component" value="Unassembled WGS sequence"/>
</dbReference>
<dbReference type="InterPro" id="IPR002589">
    <property type="entry name" value="Macro_dom"/>
</dbReference>
<dbReference type="OrthoDB" id="6133115at2759"/>
<dbReference type="SUPFAM" id="SSF52949">
    <property type="entry name" value="Macro domain-like"/>
    <property type="match status" value="1"/>
</dbReference>